<evidence type="ECO:0000313" key="2">
    <source>
        <dbReference type="Proteomes" id="UP000824540"/>
    </source>
</evidence>
<name>A0A8T2PDD1_9TELE</name>
<dbReference type="AlphaFoldDB" id="A0A8T2PDD1"/>
<accession>A0A8T2PDD1</accession>
<comment type="caution">
    <text evidence="1">The sequence shown here is derived from an EMBL/GenBank/DDBJ whole genome shotgun (WGS) entry which is preliminary data.</text>
</comment>
<proteinExistence type="predicted"/>
<organism evidence="1 2">
    <name type="scientific">Albula glossodonta</name>
    <name type="common">roundjaw bonefish</name>
    <dbReference type="NCBI Taxonomy" id="121402"/>
    <lineage>
        <taxon>Eukaryota</taxon>
        <taxon>Metazoa</taxon>
        <taxon>Chordata</taxon>
        <taxon>Craniata</taxon>
        <taxon>Vertebrata</taxon>
        <taxon>Euteleostomi</taxon>
        <taxon>Actinopterygii</taxon>
        <taxon>Neopterygii</taxon>
        <taxon>Teleostei</taxon>
        <taxon>Albuliformes</taxon>
        <taxon>Albulidae</taxon>
        <taxon>Albula</taxon>
    </lineage>
</organism>
<dbReference type="Proteomes" id="UP000824540">
    <property type="component" value="Unassembled WGS sequence"/>
</dbReference>
<dbReference type="EMBL" id="JAFBMS010000006">
    <property type="protein sequence ID" value="KAG9351343.1"/>
    <property type="molecule type" value="Genomic_DNA"/>
</dbReference>
<sequence>MLRETGPTQQLSTLRLTARAPTPVVWPEKACSKKFAKHNSCGASYMSGHSLVGVSHCSGSSFFILKC</sequence>
<reference evidence="1" key="1">
    <citation type="thesis" date="2021" institute="BYU ScholarsArchive" country="Provo, UT, USA">
        <title>Applications of and Algorithms for Genome Assembly and Genomic Analyses with an Emphasis on Marine Teleosts.</title>
        <authorList>
            <person name="Pickett B.D."/>
        </authorList>
    </citation>
    <scope>NUCLEOTIDE SEQUENCE</scope>
    <source>
        <strain evidence="1">HI-2016</strain>
    </source>
</reference>
<gene>
    <name evidence="1" type="ORF">JZ751_022591</name>
</gene>
<protein>
    <submittedName>
        <fullName evidence="1">Uncharacterized protein</fullName>
    </submittedName>
</protein>
<evidence type="ECO:0000313" key="1">
    <source>
        <dbReference type="EMBL" id="KAG9351343.1"/>
    </source>
</evidence>
<keyword evidence="2" id="KW-1185">Reference proteome</keyword>